<feature type="chain" id="PRO_5047479120" description="Secreted protein" evidence="1">
    <location>
        <begin position="30"/>
        <end position="112"/>
    </location>
</feature>
<name>A0ABQ3SLK5_9ACTN</name>
<gene>
    <name evidence="2" type="ORF">Snoj_29440</name>
</gene>
<feature type="signal peptide" evidence="1">
    <location>
        <begin position="1"/>
        <end position="29"/>
    </location>
</feature>
<dbReference type="EMBL" id="BNEC01000005">
    <property type="protein sequence ID" value="GHI69026.1"/>
    <property type="molecule type" value="Genomic_DNA"/>
</dbReference>
<sequence length="112" mass="11775">MQIRGLIRSATVLGVAALIGVTTATSASATTVGRGANRAEAWSGGARAYDGERDGNGVYAEVYTAAGGHTYVWDGNGSDGNWGPWTDFPGTRITQFRVCEDHSGCSTWVYNP</sequence>
<reference evidence="3" key="1">
    <citation type="submission" date="2023-07" db="EMBL/GenBank/DDBJ databases">
        <title>Whole genome shotgun sequence of Streptomyces nojiriensis NBRC 13794.</title>
        <authorList>
            <person name="Komaki H."/>
            <person name="Tamura T."/>
        </authorList>
    </citation>
    <scope>NUCLEOTIDE SEQUENCE [LARGE SCALE GENOMIC DNA]</scope>
    <source>
        <strain evidence="3">NBRC 13794</strain>
    </source>
</reference>
<organism evidence="2 3">
    <name type="scientific">Streptomyces nojiriensis</name>
    <dbReference type="NCBI Taxonomy" id="66374"/>
    <lineage>
        <taxon>Bacteria</taxon>
        <taxon>Bacillati</taxon>
        <taxon>Actinomycetota</taxon>
        <taxon>Actinomycetes</taxon>
        <taxon>Kitasatosporales</taxon>
        <taxon>Streptomycetaceae</taxon>
        <taxon>Streptomyces</taxon>
    </lineage>
</organism>
<dbReference type="Proteomes" id="UP000613974">
    <property type="component" value="Unassembled WGS sequence"/>
</dbReference>
<protein>
    <recommendedName>
        <fullName evidence="4">Secreted protein</fullName>
    </recommendedName>
</protein>
<keyword evidence="3" id="KW-1185">Reference proteome</keyword>
<evidence type="ECO:0008006" key="4">
    <source>
        <dbReference type="Google" id="ProtNLM"/>
    </source>
</evidence>
<evidence type="ECO:0000313" key="2">
    <source>
        <dbReference type="EMBL" id="GHI69026.1"/>
    </source>
</evidence>
<comment type="caution">
    <text evidence="2">The sequence shown here is derived from an EMBL/GenBank/DDBJ whole genome shotgun (WGS) entry which is preliminary data.</text>
</comment>
<evidence type="ECO:0000256" key="1">
    <source>
        <dbReference type="SAM" id="SignalP"/>
    </source>
</evidence>
<keyword evidence="1" id="KW-0732">Signal</keyword>
<proteinExistence type="predicted"/>
<evidence type="ECO:0000313" key="3">
    <source>
        <dbReference type="Proteomes" id="UP000613974"/>
    </source>
</evidence>
<accession>A0ABQ3SLK5</accession>